<gene>
    <name evidence="1" type="ORF">Rcae01_01391</name>
</gene>
<evidence type="ECO:0000313" key="1">
    <source>
        <dbReference type="EMBL" id="GAA5505941.1"/>
    </source>
</evidence>
<evidence type="ECO:0000313" key="2">
    <source>
        <dbReference type="Proteomes" id="UP001416858"/>
    </source>
</evidence>
<dbReference type="EMBL" id="BAABRO010000002">
    <property type="protein sequence ID" value="GAA5505941.1"/>
    <property type="molecule type" value="Genomic_DNA"/>
</dbReference>
<accession>A0ABP9VMP9</accession>
<sequence length="59" mass="7036">MMDFLVRQWRIRRTRKSIVRLNQQAVGDFRYVLWDAIQSNNSAKNAFIATHDRWSALAL</sequence>
<reference evidence="1 2" key="1">
    <citation type="submission" date="2024-02" db="EMBL/GenBank/DDBJ databases">
        <title>Rhodopirellula caenicola NBRC 110016.</title>
        <authorList>
            <person name="Ichikawa N."/>
            <person name="Katano-Makiyama Y."/>
            <person name="Hidaka K."/>
        </authorList>
    </citation>
    <scope>NUCLEOTIDE SEQUENCE [LARGE SCALE GENOMIC DNA]</scope>
    <source>
        <strain evidence="1 2">NBRC 110016</strain>
    </source>
</reference>
<proteinExistence type="predicted"/>
<dbReference type="Proteomes" id="UP001416858">
    <property type="component" value="Unassembled WGS sequence"/>
</dbReference>
<protein>
    <submittedName>
        <fullName evidence="1">Uncharacterized protein</fullName>
    </submittedName>
</protein>
<organism evidence="1 2">
    <name type="scientific">Novipirellula caenicola</name>
    <dbReference type="NCBI Taxonomy" id="1536901"/>
    <lineage>
        <taxon>Bacteria</taxon>
        <taxon>Pseudomonadati</taxon>
        <taxon>Planctomycetota</taxon>
        <taxon>Planctomycetia</taxon>
        <taxon>Pirellulales</taxon>
        <taxon>Pirellulaceae</taxon>
        <taxon>Novipirellula</taxon>
    </lineage>
</organism>
<comment type="caution">
    <text evidence="1">The sequence shown here is derived from an EMBL/GenBank/DDBJ whole genome shotgun (WGS) entry which is preliminary data.</text>
</comment>
<keyword evidence="2" id="KW-1185">Reference proteome</keyword>
<name>A0ABP9VMP9_9BACT</name>